<keyword evidence="5 6" id="KW-0411">Iron-sulfur</keyword>
<name>A0A6L3B5M8_AZOBR</name>
<dbReference type="AlphaFoldDB" id="A0A6L3B5M8"/>
<dbReference type="CDD" id="cd10564">
    <property type="entry name" value="NapF_like"/>
    <property type="match status" value="1"/>
</dbReference>
<keyword evidence="2 6" id="KW-0479">Metal-binding</keyword>
<dbReference type="PANTHER" id="PTHR43687">
    <property type="entry name" value="ADENYLYLSULFATE REDUCTASE, BETA SUBUNIT"/>
    <property type="match status" value="1"/>
</dbReference>
<feature type="binding site" evidence="6">
    <location>
        <position position="39"/>
    </location>
    <ligand>
        <name>[4Fe-4S] cluster</name>
        <dbReference type="ChEBI" id="CHEBI:49883"/>
        <label>1</label>
    </ligand>
</feature>
<evidence type="ECO:0000256" key="3">
    <source>
        <dbReference type="ARBA" id="ARBA00022737"/>
    </source>
</evidence>
<comment type="subcellular location">
    <subcellularLocation>
        <location evidence="6">Cytoplasm</location>
    </subcellularLocation>
</comment>
<gene>
    <name evidence="6 8" type="primary">napF</name>
    <name evidence="8" type="ORF">DS837_06640</name>
</gene>
<evidence type="ECO:0000256" key="2">
    <source>
        <dbReference type="ARBA" id="ARBA00022723"/>
    </source>
</evidence>
<evidence type="ECO:0000313" key="9">
    <source>
        <dbReference type="Proteomes" id="UP000476837"/>
    </source>
</evidence>
<comment type="cofactor">
    <cofactor evidence="6">
        <name>[4Fe-4S] cluster</name>
        <dbReference type="ChEBI" id="CHEBI:49883"/>
    </cofactor>
</comment>
<protein>
    <recommendedName>
        <fullName evidence="6">Ferredoxin-type protein NapF</fullName>
    </recommendedName>
</protein>
<dbReference type="SUPFAM" id="SSF54862">
    <property type="entry name" value="4Fe-4S ferredoxins"/>
    <property type="match status" value="1"/>
</dbReference>
<feature type="domain" description="4Fe-4S ferredoxin-type" evidence="7">
    <location>
        <begin position="60"/>
        <end position="91"/>
    </location>
</feature>
<evidence type="ECO:0000259" key="7">
    <source>
        <dbReference type="PROSITE" id="PS51379"/>
    </source>
</evidence>
<dbReference type="GO" id="GO:0046872">
    <property type="term" value="F:metal ion binding"/>
    <property type="evidence" value="ECO:0007669"/>
    <property type="project" value="UniProtKB-KW"/>
</dbReference>
<evidence type="ECO:0000256" key="5">
    <source>
        <dbReference type="ARBA" id="ARBA00023014"/>
    </source>
</evidence>
<dbReference type="GO" id="GO:0005737">
    <property type="term" value="C:cytoplasm"/>
    <property type="evidence" value="ECO:0007669"/>
    <property type="project" value="UniProtKB-SubCell"/>
</dbReference>
<feature type="binding site" evidence="6">
    <location>
        <position position="146"/>
    </location>
    <ligand>
        <name>[4Fe-4S] cluster</name>
        <dbReference type="ChEBI" id="CHEBI:49883"/>
        <label>3</label>
    </ligand>
</feature>
<dbReference type="PROSITE" id="PS00198">
    <property type="entry name" value="4FE4S_FER_1"/>
    <property type="match status" value="2"/>
</dbReference>
<organism evidence="8 9">
    <name type="scientific">Azospirillum brasilense</name>
    <dbReference type="NCBI Taxonomy" id="192"/>
    <lineage>
        <taxon>Bacteria</taxon>
        <taxon>Pseudomonadati</taxon>
        <taxon>Pseudomonadota</taxon>
        <taxon>Alphaproteobacteria</taxon>
        <taxon>Rhodospirillales</taxon>
        <taxon>Azospirillaceae</taxon>
        <taxon>Azospirillum</taxon>
    </lineage>
</organism>
<dbReference type="PROSITE" id="PS51379">
    <property type="entry name" value="4FE4S_FER_2"/>
    <property type="match status" value="3"/>
</dbReference>
<dbReference type="InterPro" id="IPR017896">
    <property type="entry name" value="4Fe4S_Fe-S-bd"/>
</dbReference>
<feature type="domain" description="4Fe-4S ferredoxin-type" evidence="7">
    <location>
        <begin position="30"/>
        <end position="59"/>
    </location>
</feature>
<feature type="domain" description="4Fe-4S ferredoxin-type" evidence="7">
    <location>
        <begin position="134"/>
        <end position="163"/>
    </location>
</feature>
<dbReference type="Proteomes" id="UP000476837">
    <property type="component" value="Unassembled WGS sequence"/>
</dbReference>
<feature type="binding site" evidence="6">
    <location>
        <position position="77"/>
    </location>
    <ligand>
        <name>[4Fe-4S] cluster</name>
        <dbReference type="ChEBI" id="CHEBI:49883"/>
        <label>2</label>
    </ligand>
</feature>
<feature type="binding site" evidence="6">
    <location>
        <position position="81"/>
    </location>
    <ligand>
        <name>[4Fe-4S] cluster</name>
        <dbReference type="ChEBI" id="CHEBI:49883"/>
        <label>2</label>
    </ligand>
</feature>
<feature type="binding site" evidence="6">
    <location>
        <position position="74"/>
    </location>
    <ligand>
        <name>[4Fe-4S] cluster</name>
        <dbReference type="ChEBI" id="CHEBI:49883"/>
        <label>2</label>
    </ligand>
</feature>
<dbReference type="InterPro" id="IPR004496">
    <property type="entry name" value="NapF"/>
</dbReference>
<feature type="binding site" evidence="6">
    <location>
        <position position="49"/>
    </location>
    <ligand>
        <name>[4Fe-4S] cluster</name>
        <dbReference type="ChEBI" id="CHEBI:49883"/>
        <label>1</label>
    </ligand>
</feature>
<feature type="binding site" evidence="6">
    <location>
        <position position="143"/>
    </location>
    <ligand>
        <name>[4Fe-4S] cluster</name>
        <dbReference type="ChEBI" id="CHEBI:49883"/>
        <label>3</label>
    </ligand>
</feature>
<keyword evidence="4 6" id="KW-0408">Iron</keyword>
<feature type="binding site" evidence="6">
    <location>
        <position position="42"/>
    </location>
    <ligand>
        <name>[4Fe-4S] cluster</name>
        <dbReference type="ChEBI" id="CHEBI:49883"/>
        <label>1</label>
    </ligand>
</feature>
<sequence length="170" mass="17862">MADESVDLGRRGFLRGRRRAEPAPLRPPWSRTERFTDLCTRCGACADACPEGIIRRGDGGFPEVDFRRGECSFCAACANSCPEPVFDRAAASPWTLAVHIGPSCLAINRVVCRSCRDACPESAIRFALAPGGVAVPVVEDSACTGCGACLAACPADAVTLQPGPETVHAP</sequence>
<evidence type="ECO:0000313" key="8">
    <source>
        <dbReference type="EMBL" id="KAA0687867.1"/>
    </source>
</evidence>
<proteinExistence type="inferred from homology"/>
<accession>A0A6L3B5M8</accession>
<dbReference type="RefSeq" id="WP_149164004.1">
    <property type="nucleotide sequence ID" value="NZ_QOKV01000002.1"/>
</dbReference>
<comment type="function">
    <text evidence="6">Could be involved in the maturation of NapA, the catalytic subunit of the periplasmic nitrate reductase, before its export into the periplasm.</text>
</comment>
<comment type="similarity">
    <text evidence="6">Belongs to the NapF family.</text>
</comment>
<dbReference type="PANTHER" id="PTHR43687:SF4">
    <property type="entry name" value="BLR5484 PROTEIN"/>
    <property type="match status" value="1"/>
</dbReference>
<feature type="binding site" evidence="6">
    <location>
        <position position="45"/>
    </location>
    <ligand>
        <name>[4Fe-4S] cluster</name>
        <dbReference type="ChEBI" id="CHEBI:49883"/>
        <label>1</label>
    </ligand>
</feature>
<dbReference type="HAMAP" id="MF_02201">
    <property type="entry name" value="NapF"/>
    <property type="match status" value="1"/>
</dbReference>
<keyword evidence="3 6" id="KW-0677">Repeat</keyword>
<dbReference type="Pfam" id="PF12838">
    <property type="entry name" value="Fer4_7"/>
    <property type="match status" value="2"/>
</dbReference>
<dbReference type="Gene3D" id="3.30.70.20">
    <property type="match status" value="2"/>
</dbReference>
<dbReference type="InterPro" id="IPR050572">
    <property type="entry name" value="Fe-S_Ferredoxin"/>
</dbReference>
<comment type="caution">
    <text evidence="8">The sequence shown here is derived from an EMBL/GenBank/DDBJ whole genome shotgun (WGS) entry which is preliminary data.</text>
</comment>
<evidence type="ECO:0000256" key="6">
    <source>
        <dbReference type="HAMAP-Rule" id="MF_02201"/>
    </source>
</evidence>
<evidence type="ECO:0000256" key="1">
    <source>
        <dbReference type="ARBA" id="ARBA00022485"/>
    </source>
</evidence>
<feature type="binding site" evidence="6">
    <location>
        <position position="149"/>
    </location>
    <ligand>
        <name>[4Fe-4S] cluster</name>
        <dbReference type="ChEBI" id="CHEBI:49883"/>
        <label>3</label>
    </ligand>
</feature>
<dbReference type="NCBIfam" id="TIGR00402">
    <property type="entry name" value="napF"/>
    <property type="match status" value="1"/>
</dbReference>
<dbReference type="EMBL" id="QOKV01000002">
    <property type="protein sequence ID" value="KAA0687867.1"/>
    <property type="molecule type" value="Genomic_DNA"/>
</dbReference>
<feature type="binding site" evidence="6">
    <location>
        <position position="153"/>
    </location>
    <ligand>
        <name>[4Fe-4S] cluster</name>
        <dbReference type="ChEBI" id="CHEBI:49883"/>
        <label>3</label>
    </ligand>
</feature>
<reference evidence="8 9" key="1">
    <citation type="submission" date="2018-07" db="EMBL/GenBank/DDBJ databases">
        <title>Genome sequence of Roseomonas fauriae ATCC 49958.</title>
        <authorList>
            <person name="Sant'Anna F.H."/>
            <person name="Baldani J.I."/>
            <person name="Zilli J.E."/>
            <person name="Reis V.M."/>
            <person name="Hartmann A."/>
            <person name="Cruz L."/>
            <person name="de Souza E.M."/>
            <person name="de Oliveira Pedrosa F."/>
            <person name="Passaglia L.M.P."/>
        </authorList>
    </citation>
    <scope>NUCLEOTIDE SEQUENCE [LARGE SCALE GENOMIC DNA]</scope>
    <source>
        <strain evidence="8 9">ATCC 49958</strain>
    </source>
</reference>
<comment type="subunit">
    <text evidence="6">Interacts with the cytoplasmic NapA precursor.</text>
</comment>
<keyword evidence="6" id="KW-0963">Cytoplasm</keyword>
<evidence type="ECO:0000256" key="4">
    <source>
        <dbReference type="ARBA" id="ARBA00023004"/>
    </source>
</evidence>
<keyword evidence="1 6" id="KW-0004">4Fe-4S</keyword>
<feature type="binding site" evidence="6">
    <location>
        <position position="71"/>
    </location>
    <ligand>
        <name>[4Fe-4S] cluster</name>
        <dbReference type="ChEBI" id="CHEBI:49883"/>
        <label>2</label>
    </ligand>
</feature>
<dbReference type="InterPro" id="IPR017900">
    <property type="entry name" value="4Fe4S_Fe_S_CS"/>
</dbReference>
<dbReference type="GO" id="GO:0051539">
    <property type="term" value="F:4 iron, 4 sulfur cluster binding"/>
    <property type="evidence" value="ECO:0007669"/>
    <property type="project" value="UniProtKB-UniRule"/>
</dbReference>